<evidence type="ECO:0000256" key="5">
    <source>
        <dbReference type="ARBA" id="ARBA00049203"/>
    </source>
</evidence>
<dbReference type="Pfam" id="PF12697">
    <property type="entry name" value="Abhydrolase_6"/>
    <property type="match status" value="1"/>
</dbReference>
<evidence type="ECO:0000256" key="7">
    <source>
        <dbReference type="PIRSR" id="PIRSR022950-1"/>
    </source>
</evidence>
<dbReference type="Proteomes" id="UP000193922">
    <property type="component" value="Unassembled WGS sequence"/>
</dbReference>
<dbReference type="GeneID" id="63805771"/>
<dbReference type="InterPro" id="IPR000073">
    <property type="entry name" value="AB_hydrolase_1"/>
</dbReference>
<evidence type="ECO:0000256" key="4">
    <source>
        <dbReference type="ARBA" id="ARBA00022801"/>
    </source>
</evidence>
<evidence type="ECO:0000256" key="2">
    <source>
        <dbReference type="ARBA" id="ARBA00020672"/>
    </source>
</evidence>
<feature type="active site" evidence="7">
    <location>
        <position position="138"/>
    </location>
</feature>
<comment type="catalytic activity">
    <reaction evidence="5">
        <text>[phosphatase 2A protein]-C-terminal L-leucine methyl ester + H2O = [phosphatase 2A protein]-C-terminal L-leucine + methanol + H(+)</text>
        <dbReference type="Rhea" id="RHEA:48548"/>
        <dbReference type="Rhea" id="RHEA-COMP:12134"/>
        <dbReference type="Rhea" id="RHEA-COMP:12135"/>
        <dbReference type="ChEBI" id="CHEBI:15377"/>
        <dbReference type="ChEBI" id="CHEBI:15378"/>
        <dbReference type="ChEBI" id="CHEBI:17790"/>
        <dbReference type="ChEBI" id="CHEBI:90516"/>
        <dbReference type="ChEBI" id="CHEBI:90517"/>
        <dbReference type="EC" id="3.1.1.89"/>
    </reaction>
</comment>
<protein>
    <recommendedName>
        <fullName evidence="2 6">Protein phosphatase methylesterase 1</fullName>
        <shortName evidence="6">PME-1</shortName>
        <ecNumber evidence="6">3.1.1.-</ecNumber>
    </recommendedName>
</protein>
<feature type="domain" description="AB hydrolase-1" evidence="8">
    <location>
        <begin position="39"/>
        <end position="266"/>
    </location>
</feature>
<reference evidence="9 10" key="1">
    <citation type="submission" date="2016-07" db="EMBL/GenBank/DDBJ databases">
        <title>Pervasive Adenine N6-methylation of Active Genes in Fungi.</title>
        <authorList>
            <consortium name="DOE Joint Genome Institute"/>
            <person name="Mondo S.J."/>
            <person name="Dannebaum R.O."/>
            <person name="Kuo R.C."/>
            <person name="Labutti K."/>
            <person name="Haridas S."/>
            <person name="Kuo A."/>
            <person name="Salamov A."/>
            <person name="Ahrendt S.R."/>
            <person name="Lipzen A."/>
            <person name="Sullivan W."/>
            <person name="Andreopoulos W.B."/>
            <person name="Clum A."/>
            <person name="Lindquist E."/>
            <person name="Daum C."/>
            <person name="Ramamoorthy G.K."/>
            <person name="Gryganskyi A."/>
            <person name="Culley D."/>
            <person name="Magnuson J.K."/>
            <person name="James T.Y."/>
            <person name="O'Malley M.A."/>
            <person name="Stajich J.E."/>
            <person name="Spatafora J.W."/>
            <person name="Visel A."/>
            <person name="Grigoriev I.V."/>
        </authorList>
    </citation>
    <scope>NUCLEOTIDE SEQUENCE [LARGE SCALE GENOMIC DNA]</scope>
    <source>
        <strain evidence="9 10">ATCC 12442</strain>
    </source>
</reference>
<dbReference type="OrthoDB" id="194865at2759"/>
<dbReference type="EC" id="3.1.1.-" evidence="6"/>
<comment type="similarity">
    <text evidence="1 6">Belongs to the AB hydrolase superfamily.</text>
</comment>
<accession>A0A1Y1WHQ3</accession>
<dbReference type="PIRSF" id="PIRSF022950">
    <property type="entry name" value="PPase_methylesterase_euk"/>
    <property type="match status" value="1"/>
</dbReference>
<comment type="caution">
    <text evidence="9">The sequence shown here is derived from an EMBL/GenBank/DDBJ whole genome shotgun (WGS) entry which is preliminary data.</text>
</comment>
<dbReference type="InterPro" id="IPR029058">
    <property type="entry name" value="AB_hydrolase_fold"/>
</dbReference>
<comment type="function">
    <text evidence="6">Demethylates proteins that have been reversibly carboxymethylated.</text>
</comment>
<sequence>MLHPLDWSSYFDSKQSIEVGNTAFNVYSCKHTNTGPIFILHHGAGHSGLTFGLLAKHLSANLPACSIVAMDCRGHGDTTGPHDDLSLAQLVNDQIAVFEEMFPGNARDVVLMGHSMGGAVAAHSAKRLQHVLGVALVDIVEGSAMDSLHAIPVFISMRPQSFASVEQAIAWHIDSGAIHSVESARLSVPSLVREIEPKKYPFWRGWYQGLSKAFVTAPAARLLVLAGTDRLDKELLIAQMQGKFQLEVLPSAGHTIQEDLPQQLAEILMAFWQRNQRLNIPVRRL</sequence>
<feature type="active site" evidence="7">
    <location>
        <position position="254"/>
    </location>
</feature>
<dbReference type="Gene3D" id="3.40.50.1820">
    <property type="entry name" value="alpha/beta hydrolase"/>
    <property type="match status" value="1"/>
</dbReference>
<dbReference type="GO" id="GO:0051723">
    <property type="term" value="F:protein methylesterase activity"/>
    <property type="evidence" value="ECO:0007669"/>
    <property type="project" value="UniProtKB-EC"/>
</dbReference>
<keyword evidence="3 6" id="KW-0719">Serine esterase</keyword>
<evidence type="ECO:0000313" key="9">
    <source>
        <dbReference type="EMBL" id="ORX72654.1"/>
    </source>
</evidence>
<feature type="active site" evidence="7">
    <location>
        <position position="115"/>
    </location>
</feature>
<evidence type="ECO:0000313" key="10">
    <source>
        <dbReference type="Proteomes" id="UP000193922"/>
    </source>
</evidence>
<evidence type="ECO:0000259" key="8">
    <source>
        <dbReference type="Pfam" id="PF12697"/>
    </source>
</evidence>
<evidence type="ECO:0000256" key="1">
    <source>
        <dbReference type="ARBA" id="ARBA00008645"/>
    </source>
</evidence>
<evidence type="ECO:0000256" key="6">
    <source>
        <dbReference type="PIRNR" id="PIRNR022950"/>
    </source>
</evidence>
<gene>
    <name evidence="9" type="ORF">DL89DRAFT_273941</name>
</gene>
<evidence type="ECO:0000256" key="3">
    <source>
        <dbReference type="ARBA" id="ARBA00022487"/>
    </source>
</evidence>
<keyword evidence="4 6" id="KW-0378">Hydrolase</keyword>
<keyword evidence="10" id="KW-1185">Reference proteome</keyword>
<dbReference type="RefSeq" id="XP_040745994.1">
    <property type="nucleotide sequence ID" value="XM_040889123.1"/>
</dbReference>
<dbReference type="SUPFAM" id="SSF53474">
    <property type="entry name" value="alpha/beta-Hydrolases"/>
    <property type="match status" value="1"/>
</dbReference>
<name>A0A1Y1WHQ3_9FUNG</name>
<dbReference type="PANTHER" id="PTHR14189:SF0">
    <property type="entry name" value="PROTEIN PHOSPHATASE METHYLESTERASE 1"/>
    <property type="match status" value="1"/>
</dbReference>
<dbReference type="PANTHER" id="PTHR14189">
    <property type="entry name" value="PROTEIN PHOSPHATASE METHYLESTERASE-1 RELATED"/>
    <property type="match status" value="1"/>
</dbReference>
<proteinExistence type="inferred from homology"/>
<organism evidence="9 10">
    <name type="scientific">Linderina pennispora</name>
    <dbReference type="NCBI Taxonomy" id="61395"/>
    <lineage>
        <taxon>Eukaryota</taxon>
        <taxon>Fungi</taxon>
        <taxon>Fungi incertae sedis</taxon>
        <taxon>Zoopagomycota</taxon>
        <taxon>Kickxellomycotina</taxon>
        <taxon>Kickxellomycetes</taxon>
        <taxon>Kickxellales</taxon>
        <taxon>Kickxellaceae</taxon>
        <taxon>Linderina</taxon>
    </lineage>
</organism>
<dbReference type="AlphaFoldDB" id="A0A1Y1WHQ3"/>
<dbReference type="EMBL" id="MCFD01000002">
    <property type="protein sequence ID" value="ORX72654.1"/>
    <property type="molecule type" value="Genomic_DNA"/>
</dbReference>
<dbReference type="STRING" id="61395.A0A1Y1WHQ3"/>
<dbReference type="InterPro" id="IPR016812">
    <property type="entry name" value="PPase_methylesterase_euk"/>
</dbReference>